<dbReference type="EMBL" id="JAHUTI010031205">
    <property type="protein sequence ID" value="MED6242549.1"/>
    <property type="molecule type" value="Genomic_DNA"/>
</dbReference>
<comment type="caution">
    <text evidence="2">The sequence shown here is derived from an EMBL/GenBank/DDBJ whole genome shotgun (WGS) entry which is preliminary data.</text>
</comment>
<dbReference type="Proteomes" id="UP001345963">
    <property type="component" value="Unassembled WGS sequence"/>
</dbReference>
<name>A0ABU7AY51_9TELE</name>
<evidence type="ECO:0000256" key="1">
    <source>
        <dbReference type="SAM" id="SignalP"/>
    </source>
</evidence>
<evidence type="ECO:0000313" key="3">
    <source>
        <dbReference type="Proteomes" id="UP001345963"/>
    </source>
</evidence>
<evidence type="ECO:0000313" key="2">
    <source>
        <dbReference type="EMBL" id="MED6242549.1"/>
    </source>
</evidence>
<feature type="chain" id="PRO_5045883989" description="Secreted protein" evidence="1">
    <location>
        <begin position="29"/>
        <end position="105"/>
    </location>
</feature>
<keyword evidence="1" id="KW-0732">Signal</keyword>
<organism evidence="2 3">
    <name type="scientific">Ataeniobius toweri</name>
    <dbReference type="NCBI Taxonomy" id="208326"/>
    <lineage>
        <taxon>Eukaryota</taxon>
        <taxon>Metazoa</taxon>
        <taxon>Chordata</taxon>
        <taxon>Craniata</taxon>
        <taxon>Vertebrata</taxon>
        <taxon>Euteleostomi</taxon>
        <taxon>Actinopterygii</taxon>
        <taxon>Neopterygii</taxon>
        <taxon>Teleostei</taxon>
        <taxon>Neoteleostei</taxon>
        <taxon>Acanthomorphata</taxon>
        <taxon>Ovalentaria</taxon>
        <taxon>Atherinomorphae</taxon>
        <taxon>Cyprinodontiformes</taxon>
        <taxon>Goodeidae</taxon>
        <taxon>Ataeniobius</taxon>
    </lineage>
</organism>
<reference evidence="2 3" key="1">
    <citation type="submission" date="2021-07" db="EMBL/GenBank/DDBJ databases">
        <authorList>
            <person name="Palmer J.M."/>
        </authorList>
    </citation>
    <scope>NUCLEOTIDE SEQUENCE [LARGE SCALE GENOMIC DNA]</scope>
    <source>
        <strain evidence="2 3">AT_MEX2019</strain>
        <tissue evidence="2">Muscle</tissue>
    </source>
</reference>
<evidence type="ECO:0008006" key="4">
    <source>
        <dbReference type="Google" id="ProtNLM"/>
    </source>
</evidence>
<keyword evidence="3" id="KW-1185">Reference proteome</keyword>
<accession>A0ABU7AY51</accession>
<sequence>MPDMPSCSGPFATVFLLLLGELVEELCSSGGGFKPQYVPTMLECTKSTESLRQGNLVWERKKCSSLMLPKFLKSLKGNAVVDEVAFTQILCFEEMTNRSVTEWFN</sequence>
<gene>
    <name evidence="2" type="ORF">ATANTOWER_006266</name>
</gene>
<protein>
    <recommendedName>
        <fullName evidence="4">Secreted protein</fullName>
    </recommendedName>
</protein>
<proteinExistence type="predicted"/>
<feature type="signal peptide" evidence="1">
    <location>
        <begin position="1"/>
        <end position="28"/>
    </location>
</feature>